<feature type="transmembrane region" description="Helical" evidence="1">
    <location>
        <begin position="79"/>
        <end position="99"/>
    </location>
</feature>
<dbReference type="AlphaFoldDB" id="A0A4Q0XRB2"/>
<accession>A0A4Q0XRB2</accession>
<name>A0A4Q0XRB2_9BACT</name>
<dbReference type="EMBL" id="PDKN01000004">
    <property type="protein sequence ID" value="RXJ57597.1"/>
    <property type="molecule type" value="Genomic_DNA"/>
</dbReference>
<gene>
    <name evidence="2" type="ORF">CRV04_07230</name>
</gene>
<feature type="transmembrane region" description="Helical" evidence="1">
    <location>
        <begin position="52"/>
        <end position="73"/>
    </location>
</feature>
<feature type="transmembrane region" description="Helical" evidence="1">
    <location>
        <begin position="16"/>
        <end position="40"/>
    </location>
</feature>
<protein>
    <submittedName>
        <fullName evidence="2">Uncharacterized protein</fullName>
    </submittedName>
</protein>
<keyword evidence="1" id="KW-0812">Transmembrane</keyword>
<keyword evidence="1" id="KW-1133">Transmembrane helix</keyword>
<organism evidence="2 3">
    <name type="scientific">Candidatus Marinarcus aquaticus</name>
    <dbReference type="NCBI Taxonomy" id="2044504"/>
    <lineage>
        <taxon>Bacteria</taxon>
        <taxon>Pseudomonadati</taxon>
        <taxon>Campylobacterota</taxon>
        <taxon>Epsilonproteobacteria</taxon>
        <taxon>Campylobacterales</taxon>
        <taxon>Arcobacteraceae</taxon>
        <taxon>Candidatus Marinarcus</taxon>
    </lineage>
</organism>
<comment type="caution">
    <text evidence="2">The sequence shown here is derived from an EMBL/GenBank/DDBJ whole genome shotgun (WGS) entry which is preliminary data.</text>
</comment>
<dbReference type="Proteomes" id="UP000290657">
    <property type="component" value="Unassembled WGS sequence"/>
</dbReference>
<keyword evidence="3" id="KW-1185">Reference proteome</keyword>
<sequence>MDAPLIIRPEIALENFFPIFLSSAFVIILGLFYIGIFTLVKINKLKSGFMPVAYVFWLAQTFCLYYLGILIRSEAFTQYVLMAAMFGFLVIPHFIYFLLEKTHENVEH</sequence>
<dbReference type="RefSeq" id="WP_128996169.1">
    <property type="nucleotide sequence ID" value="NZ_PDKN01000004.1"/>
</dbReference>
<evidence type="ECO:0000313" key="2">
    <source>
        <dbReference type="EMBL" id="RXJ57597.1"/>
    </source>
</evidence>
<evidence type="ECO:0000313" key="3">
    <source>
        <dbReference type="Proteomes" id="UP000290657"/>
    </source>
</evidence>
<evidence type="ECO:0000256" key="1">
    <source>
        <dbReference type="SAM" id="Phobius"/>
    </source>
</evidence>
<dbReference type="OrthoDB" id="5345127at2"/>
<proteinExistence type="predicted"/>
<keyword evidence="1" id="KW-0472">Membrane</keyword>
<reference evidence="2 3" key="1">
    <citation type="submission" date="2017-10" db="EMBL/GenBank/DDBJ databases">
        <title>Genomics of the genus Arcobacter.</title>
        <authorList>
            <person name="Perez-Cataluna A."/>
            <person name="Figueras M.J."/>
        </authorList>
    </citation>
    <scope>NUCLEOTIDE SEQUENCE [LARGE SCALE GENOMIC DNA]</scope>
    <source>
        <strain evidence="2 3">CECT 8987</strain>
    </source>
</reference>